<sequence length="206" mass="20795">MDIADESETPAPSPRWGTVLGVGALAVGAVVIGPQVVDAGDAQATASAKVKVTCSVSPVVKLSERLTENSDEKPFTATLQAGTAACDDTREDKAKIIGASYGEQAIGAKGNCAKFSLTKTELKVDWITLGGQGGKSTVTIDGQDGTEIEPGAVTIADGPLKGWQVAGEANDITPAIATALQAACKAEGITEAATSANIVFTPKPAI</sequence>
<proteinExistence type="predicted"/>
<protein>
    <recommendedName>
        <fullName evidence="3">Secreted protein</fullName>
    </recommendedName>
</protein>
<evidence type="ECO:0000313" key="2">
    <source>
        <dbReference type="Proteomes" id="UP001500711"/>
    </source>
</evidence>
<dbReference type="Proteomes" id="UP001500711">
    <property type="component" value="Unassembled WGS sequence"/>
</dbReference>
<accession>A0ABP7CKG3</accession>
<dbReference type="RefSeq" id="WP_346137340.1">
    <property type="nucleotide sequence ID" value="NZ_BAABBE010000089.1"/>
</dbReference>
<evidence type="ECO:0000313" key="1">
    <source>
        <dbReference type="EMBL" id="GAA3690042.1"/>
    </source>
</evidence>
<evidence type="ECO:0008006" key="3">
    <source>
        <dbReference type="Google" id="ProtNLM"/>
    </source>
</evidence>
<dbReference type="EMBL" id="BAABBE010000089">
    <property type="protein sequence ID" value="GAA3690042.1"/>
    <property type="molecule type" value="Genomic_DNA"/>
</dbReference>
<reference evidence="2" key="1">
    <citation type="journal article" date="2019" name="Int. J. Syst. Evol. Microbiol.">
        <title>The Global Catalogue of Microorganisms (GCM) 10K type strain sequencing project: providing services to taxonomists for standard genome sequencing and annotation.</title>
        <authorList>
            <consortium name="The Broad Institute Genomics Platform"/>
            <consortium name="The Broad Institute Genome Sequencing Center for Infectious Disease"/>
            <person name="Wu L."/>
            <person name="Ma J."/>
        </authorList>
    </citation>
    <scope>NUCLEOTIDE SEQUENCE [LARGE SCALE GENOMIC DNA]</scope>
    <source>
        <strain evidence="2">JCM 17494</strain>
    </source>
</reference>
<organism evidence="1 2">
    <name type="scientific">Lentzea roselyniae</name>
    <dbReference type="NCBI Taxonomy" id="531940"/>
    <lineage>
        <taxon>Bacteria</taxon>
        <taxon>Bacillati</taxon>
        <taxon>Actinomycetota</taxon>
        <taxon>Actinomycetes</taxon>
        <taxon>Pseudonocardiales</taxon>
        <taxon>Pseudonocardiaceae</taxon>
        <taxon>Lentzea</taxon>
    </lineage>
</organism>
<keyword evidence="2" id="KW-1185">Reference proteome</keyword>
<comment type="caution">
    <text evidence="1">The sequence shown here is derived from an EMBL/GenBank/DDBJ whole genome shotgun (WGS) entry which is preliminary data.</text>
</comment>
<name>A0ABP7CKG3_9PSEU</name>
<gene>
    <name evidence="1" type="ORF">GCM10022267_90840</name>
</gene>